<dbReference type="InterPro" id="IPR000292">
    <property type="entry name" value="For/NO2_transpt"/>
</dbReference>
<organism evidence="7 8">
    <name type="scientific">Dermacoccus abyssi</name>
    <dbReference type="NCBI Taxonomy" id="322596"/>
    <lineage>
        <taxon>Bacteria</taxon>
        <taxon>Bacillati</taxon>
        <taxon>Actinomycetota</taxon>
        <taxon>Actinomycetes</taxon>
        <taxon>Micrococcales</taxon>
        <taxon>Dermacoccaceae</taxon>
        <taxon>Dermacoccus</taxon>
    </lineage>
</organism>
<feature type="region of interest" description="Disordered" evidence="5">
    <location>
        <begin position="1"/>
        <end position="39"/>
    </location>
</feature>
<dbReference type="Pfam" id="PF01226">
    <property type="entry name" value="Form_Nir_trans"/>
    <property type="match status" value="1"/>
</dbReference>
<reference evidence="7 8" key="1">
    <citation type="submission" date="2019-08" db="EMBL/GenBank/DDBJ databases">
        <title>Dermacoccus abyssi strain HZAU 226, whole genome Nanopore sequencing project.</title>
        <authorList>
            <person name="Guo A."/>
            <person name="Zhang X."/>
            <person name="Ruan Y."/>
            <person name="Liu W."/>
            <person name="Chen Q."/>
            <person name="Gu L."/>
        </authorList>
    </citation>
    <scope>NUCLEOTIDE SEQUENCE [LARGE SCALE GENOMIC DNA]</scope>
    <source>
        <strain evidence="7 8">HZAU 226</strain>
    </source>
</reference>
<feature type="transmembrane region" description="Helical" evidence="6">
    <location>
        <begin position="225"/>
        <end position="249"/>
    </location>
</feature>
<evidence type="ECO:0000256" key="5">
    <source>
        <dbReference type="SAM" id="MobiDB-lite"/>
    </source>
</evidence>
<gene>
    <name evidence="7" type="ORF">FV141_02620</name>
</gene>
<dbReference type="EMBL" id="CP043031">
    <property type="protein sequence ID" value="QEH92553.1"/>
    <property type="molecule type" value="Genomic_DNA"/>
</dbReference>
<evidence type="ECO:0000256" key="2">
    <source>
        <dbReference type="ARBA" id="ARBA00022692"/>
    </source>
</evidence>
<proteinExistence type="predicted"/>
<evidence type="ECO:0000256" key="3">
    <source>
        <dbReference type="ARBA" id="ARBA00022989"/>
    </source>
</evidence>
<sequence length="309" mass="32635">MTDTLERPGNSASDAQNSDEHVPAHRSSGTSPTPAARPVSEFSTIPEMVDRVAAGALEKASHPLSHFVRSLIGGVFVAFGVLLSLTVATGVSTPGLKSLVMGLAFGMSFVLILVSGVSLITADMAAGLILLLRRQIGVGAYGRFLGLGLVGNLLGTLFFVTVAALAGGPYLAKPFTEQALKVGVAKSGEGTFSAILLAVLCTWFLQTAMFMFFKARNEGTRMAFAFYGPFAFVVGGTQHVIANIGFIGFPWLLHAFHPDAAPATPITWDFGDHGMLRNLATTTLGNFIGGALLVALPFYIVSRLMQRER</sequence>
<feature type="transmembrane region" description="Helical" evidence="6">
    <location>
        <begin position="103"/>
        <end position="132"/>
    </location>
</feature>
<feature type="transmembrane region" description="Helical" evidence="6">
    <location>
        <begin position="192"/>
        <end position="213"/>
    </location>
</feature>
<dbReference type="PANTHER" id="PTHR30520">
    <property type="entry name" value="FORMATE TRANSPORTER-RELATED"/>
    <property type="match status" value="1"/>
</dbReference>
<keyword evidence="2 6" id="KW-0812">Transmembrane</keyword>
<keyword evidence="8" id="KW-1185">Reference proteome</keyword>
<keyword evidence="4 6" id="KW-0472">Membrane</keyword>
<accession>A0ABX5Z7D1</accession>
<feature type="transmembrane region" description="Helical" evidence="6">
    <location>
        <begin position="71"/>
        <end position="91"/>
    </location>
</feature>
<evidence type="ECO:0000256" key="6">
    <source>
        <dbReference type="SAM" id="Phobius"/>
    </source>
</evidence>
<evidence type="ECO:0000313" key="7">
    <source>
        <dbReference type="EMBL" id="QEH92553.1"/>
    </source>
</evidence>
<evidence type="ECO:0000256" key="4">
    <source>
        <dbReference type="ARBA" id="ARBA00023136"/>
    </source>
</evidence>
<name>A0ABX5Z7D1_9MICO</name>
<dbReference type="PANTHER" id="PTHR30520:SF8">
    <property type="entry name" value="NITRITE TRANSPORTER NIRC"/>
    <property type="match status" value="1"/>
</dbReference>
<dbReference type="InterPro" id="IPR023271">
    <property type="entry name" value="Aquaporin-like"/>
</dbReference>
<dbReference type="Proteomes" id="UP000323565">
    <property type="component" value="Chromosome"/>
</dbReference>
<feature type="transmembrane region" description="Helical" evidence="6">
    <location>
        <begin position="144"/>
        <end position="172"/>
    </location>
</feature>
<feature type="transmembrane region" description="Helical" evidence="6">
    <location>
        <begin position="279"/>
        <end position="301"/>
    </location>
</feature>
<evidence type="ECO:0000313" key="8">
    <source>
        <dbReference type="Proteomes" id="UP000323565"/>
    </source>
</evidence>
<comment type="subcellular location">
    <subcellularLocation>
        <location evidence="1">Membrane</location>
        <topology evidence="1">Multi-pass membrane protein</topology>
    </subcellularLocation>
</comment>
<dbReference type="Gene3D" id="1.20.1080.10">
    <property type="entry name" value="Glycerol uptake facilitator protein"/>
    <property type="match status" value="1"/>
</dbReference>
<protein>
    <submittedName>
        <fullName evidence="7">Formate/nitrite transporter family protein</fullName>
    </submittedName>
</protein>
<keyword evidence="3 6" id="KW-1133">Transmembrane helix</keyword>
<evidence type="ECO:0000256" key="1">
    <source>
        <dbReference type="ARBA" id="ARBA00004141"/>
    </source>
</evidence>